<dbReference type="InterPro" id="IPR049945">
    <property type="entry name" value="AAA_22"/>
</dbReference>
<feature type="compositionally biased region" description="Polar residues" evidence="1">
    <location>
        <begin position="874"/>
        <end position="888"/>
    </location>
</feature>
<dbReference type="Pfam" id="PF13401">
    <property type="entry name" value="AAA_22"/>
    <property type="match status" value="1"/>
</dbReference>
<keyword evidence="4" id="KW-1185">Reference proteome</keyword>
<comment type="caution">
    <text evidence="3">The sequence shown here is derived from an EMBL/GenBank/DDBJ whole genome shotgun (WGS) entry which is preliminary data.</text>
</comment>
<dbReference type="InterPro" id="IPR054567">
    <property type="entry name" value="NNH7"/>
</dbReference>
<name>A0ABV9Y4Q2_9PSEU</name>
<dbReference type="InterPro" id="IPR027417">
    <property type="entry name" value="P-loop_NTPase"/>
</dbReference>
<dbReference type="Gene3D" id="3.40.50.300">
    <property type="entry name" value="P-loop containing nucleotide triphosphate hydrolases"/>
    <property type="match status" value="1"/>
</dbReference>
<accession>A0ABV9Y4Q2</accession>
<dbReference type="RefSeq" id="WP_344043793.1">
    <property type="nucleotide sequence ID" value="NZ_BAAAKE010000051.1"/>
</dbReference>
<evidence type="ECO:0000313" key="4">
    <source>
        <dbReference type="Proteomes" id="UP001595833"/>
    </source>
</evidence>
<feature type="domain" description="AAA+ ATPase" evidence="2">
    <location>
        <begin position="357"/>
        <end position="501"/>
    </location>
</feature>
<feature type="region of interest" description="Disordered" evidence="1">
    <location>
        <begin position="873"/>
        <end position="893"/>
    </location>
</feature>
<evidence type="ECO:0000256" key="1">
    <source>
        <dbReference type="SAM" id="MobiDB-lite"/>
    </source>
</evidence>
<dbReference type="Pfam" id="PF22738">
    <property type="entry name" value="NNH7"/>
    <property type="match status" value="1"/>
</dbReference>
<proteinExistence type="predicted"/>
<dbReference type="SUPFAM" id="SSF52540">
    <property type="entry name" value="P-loop containing nucleoside triphosphate hydrolases"/>
    <property type="match status" value="1"/>
</dbReference>
<evidence type="ECO:0000259" key="2">
    <source>
        <dbReference type="SMART" id="SM00382"/>
    </source>
</evidence>
<gene>
    <name evidence="3" type="ORF">ACFPFM_22610</name>
</gene>
<dbReference type="Proteomes" id="UP001595833">
    <property type="component" value="Unassembled WGS sequence"/>
</dbReference>
<protein>
    <submittedName>
        <fullName evidence="3">NACHT domain-containing protein</fullName>
    </submittedName>
</protein>
<dbReference type="InterPro" id="IPR003593">
    <property type="entry name" value="AAA+_ATPase"/>
</dbReference>
<sequence>MRDIPELTFRGALTVLGQYDRPALERLNTALGGVIMVGGVVALTGPAAVPLVGLAAVWGWVDQKNEALGLVRKLLDKVGDYRAVARGYDRTRLLAAAHTVLVASSVVEAFRGAVGEKAFKALAITDPELSTLLAGAGDAGRKTAEALYDLPVPMPSSGRGYVENLAAVLEWQQRFAADLVGFCAGLVAGQAVRRVDGPAIAAQALRHYQDQYRRLAVQVPEFLVWSMLNEHTATRGSLVIVHEEVKAALADQARAMSRFESLLIAIGGGVPDQVSALHRAVRAGLDEPVLPQDASTMSFFPDVRFPLVREVFVQPNYRCERVDARSRVADEQWWKPLPEHDNLDVRLAAHLASTEATRLPLLVLGHPGAGKSLLMKVLAARLPADQYTTVYVPLRYVSGTAAVYRQIEEGLARETNGRVDWAGLVDQSRAATRVILLDGLDEMLQAADRDRADYLHDVAEFQRREAAQERPVVVLVTSRTLVADRVDVPFGATVVKLEEFDPGQVEQWREVWNAVNRDAIDAGTVRELTHEAVARQPELARQPLLLLMLALYSADLSFPAIESGLSRTALYRTLFDNFTRREATKLPDATPPRDQLQQLSIAALGMFNRSRQHITDVELTADLTALTPAHDDVRRTDADQRLVAQFFFVHTSGADLETDRARRSYEFLHATFGEYLVAREIVDTLVDTADSAVGRRGTREPDDDRLFALLSHDCLATRGPILDFLGDLLAELPPEDRERIRTAVASLLAGARRRQGSARYSDYRPTATDHVREIAAYTANLVLLGILVEPRQDGARLDTLIVDAAVWRPTVDLWRSGLATDSWYALLAALERTTHVLHLSAERTRSTGLDAELRQAELAGDRELVYTLQMGRTIRTSEQENPPESDTPATEAGTAAREELLRWAVAVLAFGNEPDEEPMHEDRLNELFDSIGDDDSLVSMIAMVLKQRAVDLSPEVARGLVSYLLDWDSEDAYAFIAAAGAHPGLLTEFPQLMEADRYKGMQGAVLMMEGTLELTTESPVRLEHLLNSIKNQRGGGTSTDQRHAAAAALLDAFQWRIDS</sequence>
<organism evidence="3 4">
    <name type="scientific">Saccharothrix xinjiangensis</name>
    <dbReference type="NCBI Taxonomy" id="204798"/>
    <lineage>
        <taxon>Bacteria</taxon>
        <taxon>Bacillati</taxon>
        <taxon>Actinomycetota</taxon>
        <taxon>Actinomycetes</taxon>
        <taxon>Pseudonocardiales</taxon>
        <taxon>Pseudonocardiaceae</taxon>
        <taxon>Saccharothrix</taxon>
    </lineage>
</organism>
<reference evidence="4" key="1">
    <citation type="journal article" date="2019" name="Int. J. Syst. Evol. Microbiol.">
        <title>The Global Catalogue of Microorganisms (GCM) 10K type strain sequencing project: providing services to taxonomists for standard genome sequencing and annotation.</title>
        <authorList>
            <consortium name="The Broad Institute Genomics Platform"/>
            <consortium name="The Broad Institute Genome Sequencing Center for Infectious Disease"/>
            <person name="Wu L."/>
            <person name="Ma J."/>
        </authorList>
    </citation>
    <scope>NUCLEOTIDE SEQUENCE [LARGE SCALE GENOMIC DNA]</scope>
    <source>
        <strain evidence="4">KCTC 12848</strain>
    </source>
</reference>
<dbReference type="EMBL" id="JBHSJB010000022">
    <property type="protein sequence ID" value="MFC5056530.1"/>
    <property type="molecule type" value="Genomic_DNA"/>
</dbReference>
<dbReference type="SMART" id="SM00382">
    <property type="entry name" value="AAA"/>
    <property type="match status" value="1"/>
</dbReference>
<evidence type="ECO:0000313" key="3">
    <source>
        <dbReference type="EMBL" id="MFC5056530.1"/>
    </source>
</evidence>